<dbReference type="InterPro" id="IPR001173">
    <property type="entry name" value="Glyco_trans_2-like"/>
</dbReference>
<sequence length="307" mass="35784">MSNMKMDSDTEMLAIVIPFYKAKFFDATLKSLSAQTDKRFKVYIGDDSSPDDITKMLDNYREHFCFEYKRFEENLGKKALPRQWERCVKMTAGEEWIVLLGDDDVLGDGVVAAFYKNISLKANAINSIRYASCTIDENGVQTSKVFFNPTIESAIDFFFRKQRSSLSEYIFKVSKINQVGFKNFELGWCSDILAVLEFSDFGAVYSINEALVNVRISSQSISGNQDNHKLKFKAAFRFLYYLIANKKAYFSDFQQKKILEEMSKVYLNQKKNLFFFAKVSTQYWIRGLFREYCIFILSFFKIVFKTK</sequence>
<organism evidence="2 3">
    <name type="scientific">Flavobacterium kingsejongi</name>
    <dbReference type="NCBI Taxonomy" id="1678728"/>
    <lineage>
        <taxon>Bacteria</taxon>
        <taxon>Pseudomonadati</taxon>
        <taxon>Bacteroidota</taxon>
        <taxon>Flavobacteriia</taxon>
        <taxon>Flavobacteriales</taxon>
        <taxon>Flavobacteriaceae</taxon>
        <taxon>Flavobacterium</taxon>
    </lineage>
</organism>
<dbReference type="PANTHER" id="PTHR22916">
    <property type="entry name" value="GLYCOSYLTRANSFERASE"/>
    <property type="match status" value="1"/>
</dbReference>
<name>A0A2S1LNQ0_9FLAO</name>
<dbReference type="GO" id="GO:0016758">
    <property type="term" value="F:hexosyltransferase activity"/>
    <property type="evidence" value="ECO:0007669"/>
    <property type="project" value="UniProtKB-ARBA"/>
</dbReference>
<keyword evidence="3" id="KW-1185">Reference proteome</keyword>
<dbReference type="CDD" id="cd00761">
    <property type="entry name" value="Glyco_tranf_GTA_type"/>
    <property type="match status" value="1"/>
</dbReference>
<evidence type="ECO:0000313" key="3">
    <source>
        <dbReference type="Proteomes" id="UP000244677"/>
    </source>
</evidence>
<dbReference type="Proteomes" id="UP000244677">
    <property type="component" value="Chromosome"/>
</dbReference>
<evidence type="ECO:0000259" key="1">
    <source>
        <dbReference type="Pfam" id="PF00535"/>
    </source>
</evidence>
<dbReference type="PANTHER" id="PTHR22916:SF3">
    <property type="entry name" value="UDP-GLCNAC:BETAGAL BETA-1,3-N-ACETYLGLUCOSAMINYLTRANSFERASE-LIKE PROTEIN 1"/>
    <property type="match status" value="1"/>
</dbReference>
<dbReference type="EMBL" id="CP020919">
    <property type="protein sequence ID" value="AWG25385.1"/>
    <property type="molecule type" value="Genomic_DNA"/>
</dbReference>
<accession>A0A2S1LNQ0</accession>
<evidence type="ECO:0000313" key="2">
    <source>
        <dbReference type="EMBL" id="AWG25385.1"/>
    </source>
</evidence>
<dbReference type="Pfam" id="PF00535">
    <property type="entry name" value="Glycos_transf_2"/>
    <property type="match status" value="1"/>
</dbReference>
<proteinExistence type="predicted"/>
<reference evidence="2 3" key="1">
    <citation type="submission" date="2017-04" db="EMBL/GenBank/DDBJ databases">
        <title>Complete genome sequence of Flavobacterium kingsejong AJ004.</title>
        <authorList>
            <person name="Lee P.C."/>
        </authorList>
    </citation>
    <scope>NUCLEOTIDE SEQUENCE [LARGE SCALE GENOMIC DNA]</scope>
    <source>
        <strain evidence="2 3">AJ004</strain>
    </source>
</reference>
<gene>
    <name evidence="2" type="ORF">FK004_09105</name>
</gene>
<protein>
    <recommendedName>
        <fullName evidence="1">Glycosyltransferase 2-like domain-containing protein</fullName>
    </recommendedName>
</protein>
<dbReference type="Gene3D" id="3.90.550.10">
    <property type="entry name" value="Spore Coat Polysaccharide Biosynthesis Protein SpsA, Chain A"/>
    <property type="match status" value="1"/>
</dbReference>
<dbReference type="KEGG" id="fki:FK004_09105"/>
<feature type="domain" description="Glycosyltransferase 2-like" evidence="1">
    <location>
        <begin position="15"/>
        <end position="152"/>
    </location>
</feature>
<dbReference type="InterPro" id="IPR029044">
    <property type="entry name" value="Nucleotide-diphossugar_trans"/>
</dbReference>
<dbReference type="SUPFAM" id="SSF53448">
    <property type="entry name" value="Nucleotide-diphospho-sugar transferases"/>
    <property type="match status" value="1"/>
</dbReference>
<dbReference type="AlphaFoldDB" id="A0A2S1LNQ0"/>